<dbReference type="AlphaFoldDB" id="A0A7G2ILZ0"/>
<proteinExistence type="predicted"/>
<protein>
    <submittedName>
        <fullName evidence="1">Uncharacterized protein</fullName>
    </submittedName>
</protein>
<sequence length="49" mass="5506">MKKPAQAGFFMLAIWRFSLQPLMLFSLAHALPDQPVFSAIPPLVASRYT</sequence>
<comment type="caution">
    <text evidence="1">The sequence shown here is derived from an EMBL/GenBank/DDBJ whole genome shotgun (WGS) entry which is preliminary data.</text>
</comment>
<dbReference type="EMBL" id="CBWP010000010">
    <property type="protein sequence ID" value="CDL36254.1"/>
    <property type="molecule type" value="Genomic_DNA"/>
</dbReference>
<organism evidence="1 2">
    <name type="scientific">Citrobacter freundii</name>
    <dbReference type="NCBI Taxonomy" id="546"/>
    <lineage>
        <taxon>Bacteria</taxon>
        <taxon>Pseudomonadati</taxon>
        <taxon>Pseudomonadota</taxon>
        <taxon>Gammaproteobacteria</taxon>
        <taxon>Enterobacterales</taxon>
        <taxon>Enterobacteriaceae</taxon>
        <taxon>Citrobacter</taxon>
        <taxon>Citrobacter freundii complex</taxon>
    </lineage>
</organism>
<evidence type="ECO:0000313" key="1">
    <source>
        <dbReference type="EMBL" id="CDL36254.1"/>
    </source>
</evidence>
<dbReference type="Proteomes" id="UP000019194">
    <property type="component" value="Unassembled WGS sequence"/>
</dbReference>
<name>A0A7G2ILZ0_CITFR</name>
<accession>A0A7G2ILZ0</accession>
<evidence type="ECO:0000313" key="2">
    <source>
        <dbReference type="Proteomes" id="UP000019194"/>
    </source>
</evidence>
<reference evidence="1 2" key="1">
    <citation type="submission" date="2013-10" db="EMBL/GenBank/DDBJ databases">
        <title>Antibiotic resistance diversity of beta-lactamase producers in the General Hospital Vienna.</title>
        <authorList>
            <person name="Barisic I."/>
            <person name="Mitteregger D."/>
            <person name="Hirschl A.M."/>
            <person name="Noehammer C."/>
            <person name="Wiesinger-Mayr H."/>
        </authorList>
    </citation>
    <scope>NUCLEOTIDE SEQUENCE [LARGE SCALE GENOMIC DNA]</scope>
    <source>
        <strain evidence="1 2">ISC11</strain>
    </source>
</reference>